<organism evidence="2 3">
    <name type="scientific">Branchiostoma lanceolatum</name>
    <name type="common">Common lancelet</name>
    <name type="synonym">Amphioxus lanceolatum</name>
    <dbReference type="NCBI Taxonomy" id="7740"/>
    <lineage>
        <taxon>Eukaryota</taxon>
        <taxon>Metazoa</taxon>
        <taxon>Chordata</taxon>
        <taxon>Cephalochordata</taxon>
        <taxon>Leptocardii</taxon>
        <taxon>Amphioxiformes</taxon>
        <taxon>Branchiostomatidae</taxon>
        <taxon>Branchiostoma</taxon>
    </lineage>
</organism>
<feature type="compositionally biased region" description="Polar residues" evidence="1">
    <location>
        <begin position="78"/>
        <end position="87"/>
    </location>
</feature>
<dbReference type="AlphaFoldDB" id="A0A8J9Z698"/>
<dbReference type="Proteomes" id="UP000838412">
    <property type="component" value="Chromosome 16"/>
</dbReference>
<name>A0A8J9Z698_BRALA</name>
<reference evidence="2" key="1">
    <citation type="submission" date="2022-01" db="EMBL/GenBank/DDBJ databases">
        <authorList>
            <person name="Braso-Vives M."/>
        </authorList>
    </citation>
    <scope>NUCLEOTIDE SEQUENCE</scope>
</reference>
<accession>A0A8J9Z698</accession>
<evidence type="ECO:0000313" key="2">
    <source>
        <dbReference type="EMBL" id="CAH1247983.1"/>
    </source>
</evidence>
<dbReference type="OrthoDB" id="10147608at2759"/>
<proteinExistence type="predicted"/>
<protein>
    <submittedName>
        <fullName evidence="2">Hypp8072 protein</fullName>
    </submittedName>
</protein>
<feature type="region of interest" description="Disordered" evidence="1">
    <location>
        <begin position="72"/>
        <end position="91"/>
    </location>
</feature>
<keyword evidence="3" id="KW-1185">Reference proteome</keyword>
<evidence type="ECO:0000256" key="1">
    <source>
        <dbReference type="SAM" id="MobiDB-lite"/>
    </source>
</evidence>
<sequence>MAQSTCQSERVSWLRKDRLARSTHVRKLVSSFEALTSQPPHAYTEAAGITPVQAMPDDADKVMMRRSVKDIKDELEGKTTSTPSEASVVNVRPQKPPRAMLLHDASPKSASTTEPQKPLCTQSLADTAVQTAAAAKQVEPASAQPLDVTDVKPPKPHLIGDTAGATSDDVEPDAEDLLRTLVLGDAAGDTKVTVKSSRTQSLIRNDAQRALAVRQEELLRTLLMGLPDETSQTTITVTPRKPVRRQSLAVKLVEPAPAQTLADATTRILESAPVLQPPQKPSRCRDYVMYRNNFGHYGFSLLTTFTPSMERCHVVFQAADSIAPLPVGRLVAVNFQPIQDKTAAELHDSFNRATESIRLRVQPLSFPLDVLQEMVADQVSPVTYQEHVDYRRDRRAHPARRWVKRKLRGVARATSQLRDAITCCWR</sequence>
<dbReference type="EMBL" id="OV696701">
    <property type="protein sequence ID" value="CAH1247983.1"/>
    <property type="molecule type" value="Genomic_DNA"/>
</dbReference>
<evidence type="ECO:0000313" key="3">
    <source>
        <dbReference type="Proteomes" id="UP000838412"/>
    </source>
</evidence>
<gene>
    <name evidence="2" type="primary">Hypp8072</name>
    <name evidence="2" type="ORF">BLAG_LOCUS9490</name>
</gene>